<evidence type="ECO:0000256" key="1">
    <source>
        <dbReference type="ARBA" id="ARBA00001164"/>
    </source>
</evidence>
<evidence type="ECO:0000259" key="10">
    <source>
        <dbReference type="Pfam" id="PF00697"/>
    </source>
</evidence>
<evidence type="ECO:0000256" key="4">
    <source>
        <dbReference type="ARBA" id="ARBA00022272"/>
    </source>
</evidence>
<dbReference type="EMBL" id="AYYX01000003">
    <property type="protein sequence ID" value="KRM89568.1"/>
    <property type="molecule type" value="Genomic_DNA"/>
</dbReference>
<comment type="caution">
    <text evidence="11">The sequence shown here is derived from an EMBL/GenBank/DDBJ whole genome shotgun (WGS) entry which is preliminary data.</text>
</comment>
<evidence type="ECO:0000313" key="12">
    <source>
        <dbReference type="Proteomes" id="UP000051576"/>
    </source>
</evidence>
<sequence>MTKIKICGIKDPATTAVLNALQPEYVGLVLAKSSRQVNFSQAVRLRHLLNTKIQTVAVLTTFEPALIRSLAESQIIQAVQLHLALTKDQLTWLHRLGLKVFQVIQPQWPRHFAAEYWLFDAPQPGSGRLADWQQINNQGHPLILAGGLNPKNIVAAIATVNPDMVDVSSGVETDGKKDVQKISEFIRRVRNANKTN</sequence>
<dbReference type="InterPro" id="IPR001240">
    <property type="entry name" value="PRAI_dom"/>
</dbReference>
<comment type="pathway">
    <text evidence="2 9">Amino-acid biosynthesis; L-tryptophan biosynthesis; L-tryptophan from chorismate: step 3/5.</text>
</comment>
<comment type="catalytic activity">
    <reaction evidence="1 9">
        <text>N-(5-phospho-beta-D-ribosyl)anthranilate = 1-(2-carboxyphenylamino)-1-deoxy-D-ribulose 5-phosphate</text>
        <dbReference type="Rhea" id="RHEA:21540"/>
        <dbReference type="ChEBI" id="CHEBI:18277"/>
        <dbReference type="ChEBI" id="CHEBI:58613"/>
        <dbReference type="EC" id="5.3.1.24"/>
    </reaction>
</comment>
<keyword evidence="5 9" id="KW-0028">Amino-acid biosynthesis</keyword>
<dbReference type="GO" id="GO:0004640">
    <property type="term" value="F:phosphoribosylanthranilate isomerase activity"/>
    <property type="evidence" value="ECO:0007669"/>
    <property type="project" value="UniProtKB-UniRule"/>
</dbReference>
<keyword evidence="6 9" id="KW-0822">Tryptophan biosynthesis</keyword>
<reference evidence="11 12" key="1">
    <citation type="journal article" date="2015" name="Genome Announc.">
        <title>Expanding the biotechnology potential of lactobacilli through comparative genomics of 213 strains and associated genera.</title>
        <authorList>
            <person name="Sun Z."/>
            <person name="Harris H.M."/>
            <person name="McCann A."/>
            <person name="Guo C."/>
            <person name="Argimon S."/>
            <person name="Zhang W."/>
            <person name="Yang X."/>
            <person name="Jeffery I.B."/>
            <person name="Cooney J.C."/>
            <person name="Kagawa T.F."/>
            <person name="Liu W."/>
            <person name="Song Y."/>
            <person name="Salvetti E."/>
            <person name="Wrobel A."/>
            <person name="Rasinkangas P."/>
            <person name="Parkhill J."/>
            <person name="Rea M.C."/>
            <person name="O'Sullivan O."/>
            <person name="Ritari J."/>
            <person name="Douillard F.P."/>
            <person name="Paul Ross R."/>
            <person name="Yang R."/>
            <person name="Briner A.E."/>
            <person name="Felis G.E."/>
            <person name="de Vos W.M."/>
            <person name="Barrangou R."/>
            <person name="Klaenhammer T.R."/>
            <person name="Caufield P.W."/>
            <person name="Cui Y."/>
            <person name="Zhang H."/>
            <person name="O'Toole P.W."/>
        </authorList>
    </citation>
    <scope>NUCLEOTIDE SEQUENCE [LARGE SCALE GENOMIC DNA]</scope>
    <source>
        <strain evidence="11 12">DSM 20605</strain>
    </source>
</reference>
<dbReference type="PANTHER" id="PTHR42894:SF1">
    <property type="entry name" value="N-(5'-PHOSPHORIBOSYL)ANTHRANILATE ISOMERASE"/>
    <property type="match status" value="1"/>
</dbReference>
<evidence type="ECO:0000256" key="3">
    <source>
        <dbReference type="ARBA" id="ARBA00012572"/>
    </source>
</evidence>
<evidence type="ECO:0000256" key="7">
    <source>
        <dbReference type="ARBA" id="ARBA00023141"/>
    </source>
</evidence>
<dbReference type="RefSeq" id="WP_010580967.1">
    <property type="nucleotide sequence ID" value="NZ_AHYZ01000142.1"/>
</dbReference>
<dbReference type="Proteomes" id="UP000051576">
    <property type="component" value="Unassembled WGS sequence"/>
</dbReference>
<dbReference type="PANTHER" id="PTHR42894">
    <property type="entry name" value="N-(5'-PHOSPHORIBOSYL)ANTHRANILATE ISOMERASE"/>
    <property type="match status" value="1"/>
</dbReference>
<evidence type="ECO:0000256" key="5">
    <source>
        <dbReference type="ARBA" id="ARBA00022605"/>
    </source>
</evidence>
<dbReference type="STRING" id="1133569.FD21_GL001075"/>
<dbReference type="InterPro" id="IPR013785">
    <property type="entry name" value="Aldolase_TIM"/>
</dbReference>
<dbReference type="UniPathway" id="UPA00035">
    <property type="reaction ID" value="UER00042"/>
</dbReference>
<keyword evidence="7 9" id="KW-0057">Aromatic amino acid biosynthesis</keyword>
<evidence type="ECO:0000313" key="11">
    <source>
        <dbReference type="EMBL" id="KRM89568.1"/>
    </source>
</evidence>
<evidence type="ECO:0000256" key="6">
    <source>
        <dbReference type="ARBA" id="ARBA00022822"/>
    </source>
</evidence>
<keyword evidence="12" id="KW-1185">Reference proteome</keyword>
<accession>A0A0R2CE70</accession>
<dbReference type="Gene3D" id="3.20.20.70">
    <property type="entry name" value="Aldolase class I"/>
    <property type="match status" value="1"/>
</dbReference>
<comment type="similarity">
    <text evidence="9">Belongs to the TrpF family.</text>
</comment>
<evidence type="ECO:0000256" key="2">
    <source>
        <dbReference type="ARBA" id="ARBA00004664"/>
    </source>
</evidence>
<evidence type="ECO:0000256" key="8">
    <source>
        <dbReference type="ARBA" id="ARBA00023235"/>
    </source>
</evidence>
<dbReference type="eggNOG" id="COG0135">
    <property type="taxonomic scope" value="Bacteria"/>
</dbReference>
<dbReference type="Pfam" id="PF00697">
    <property type="entry name" value="PRAI"/>
    <property type="match status" value="1"/>
</dbReference>
<dbReference type="SUPFAM" id="SSF51366">
    <property type="entry name" value="Ribulose-phoshate binding barrel"/>
    <property type="match status" value="1"/>
</dbReference>
<dbReference type="AlphaFoldDB" id="A0A0R2CE70"/>
<dbReference type="HAMAP" id="MF_00135">
    <property type="entry name" value="PRAI"/>
    <property type="match status" value="1"/>
</dbReference>
<dbReference type="InterPro" id="IPR044643">
    <property type="entry name" value="TrpF_fam"/>
</dbReference>
<organism evidence="11 12">
    <name type="scientific">Liquorilactobacillus vini DSM 20605</name>
    <dbReference type="NCBI Taxonomy" id="1133569"/>
    <lineage>
        <taxon>Bacteria</taxon>
        <taxon>Bacillati</taxon>
        <taxon>Bacillota</taxon>
        <taxon>Bacilli</taxon>
        <taxon>Lactobacillales</taxon>
        <taxon>Lactobacillaceae</taxon>
        <taxon>Liquorilactobacillus</taxon>
    </lineage>
</organism>
<dbReference type="GO" id="GO:0000162">
    <property type="term" value="P:L-tryptophan biosynthetic process"/>
    <property type="evidence" value="ECO:0007669"/>
    <property type="project" value="UniProtKB-UniRule"/>
</dbReference>
<proteinExistence type="inferred from homology"/>
<dbReference type="PATRIC" id="fig|1133569.4.peg.1204"/>
<keyword evidence="8 9" id="KW-0413">Isomerase</keyword>
<protein>
    <recommendedName>
        <fullName evidence="4 9">N-(5'-phosphoribosyl)anthranilate isomerase</fullName>
        <shortName evidence="9">PRAI</shortName>
        <ecNumber evidence="3 9">5.3.1.24</ecNumber>
    </recommendedName>
</protein>
<dbReference type="InterPro" id="IPR011060">
    <property type="entry name" value="RibuloseP-bd_barrel"/>
</dbReference>
<dbReference type="EC" id="5.3.1.24" evidence="3 9"/>
<gene>
    <name evidence="9" type="primary">trpF</name>
    <name evidence="11" type="ORF">FD21_GL001075</name>
</gene>
<evidence type="ECO:0000256" key="9">
    <source>
        <dbReference type="HAMAP-Rule" id="MF_00135"/>
    </source>
</evidence>
<dbReference type="OrthoDB" id="9786954at2"/>
<dbReference type="CDD" id="cd00405">
    <property type="entry name" value="PRAI"/>
    <property type="match status" value="1"/>
</dbReference>
<feature type="domain" description="N-(5'phosphoribosyl) anthranilate isomerase (PRAI)" evidence="10">
    <location>
        <begin position="5"/>
        <end position="187"/>
    </location>
</feature>
<name>A0A0R2CE70_9LACO</name>